<dbReference type="SUPFAM" id="SSF54928">
    <property type="entry name" value="RNA-binding domain, RBD"/>
    <property type="match status" value="1"/>
</dbReference>
<keyword evidence="1 2" id="KW-0694">RNA-binding</keyword>
<name>A0AAE1PYR2_9EUCA</name>
<accession>A0AAE1PYR2</accession>
<evidence type="ECO:0000313" key="5">
    <source>
        <dbReference type="EMBL" id="KAK4316828.1"/>
    </source>
</evidence>
<keyword evidence="6" id="KW-1185">Reference proteome</keyword>
<feature type="domain" description="RRM" evidence="4">
    <location>
        <begin position="102"/>
        <end position="147"/>
    </location>
</feature>
<dbReference type="GO" id="GO:0003723">
    <property type="term" value="F:RNA binding"/>
    <property type="evidence" value="ECO:0007669"/>
    <property type="project" value="UniProtKB-UniRule"/>
</dbReference>
<dbReference type="Gene3D" id="3.30.70.330">
    <property type="match status" value="1"/>
</dbReference>
<evidence type="ECO:0000256" key="3">
    <source>
        <dbReference type="SAM" id="MobiDB-lite"/>
    </source>
</evidence>
<reference evidence="5" key="1">
    <citation type="submission" date="2023-11" db="EMBL/GenBank/DDBJ databases">
        <title>Genome assemblies of two species of porcelain crab, Petrolisthes cinctipes and Petrolisthes manimaculis (Anomura: Porcellanidae).</title>
        <authorList>
            <person name="Angst P."/>
        </authorList>
    </citation>
    <scope>NUCLEOTIDE SEQUENCE</scope>
    <source>
        <strain evidence="5">PB745_02</strain>
        <tissue evidence="5">Gill</tissue>
    </source>
</reference>
<evidence type="ECO:0000313" key="6">
    <source>
        <dbReference type="Proteomes" id="UP001292094"/>
    </source>
</evidence>
<evidence type="ECO:0000256" key="2">
    <source>
        <dbReference type="PROSITE-ProRule" id="PRU00176"/>
    </source>
</evidence>
<dbReference type="PROSITE" id="PS50102">
    <property type="entry name" value="RRM"/>
    <property type="match status" value="1"/>
</dbReference>
<dbReference type="Proteomes" id="UP001292094">
    <property type="component" value="Unassembled WGS sequence"/>
</dbReference>
<sequence>MLINMAAYHNALIDTSYPPHHLPAINGVGVNGVSAAHLNGHAGGPLSHAGSPGSGHQHPPQQQSQQQQQQQSQHHHQQLVASLSHASHHHAASPPHKEHDAIKLFIGQIPRHMEEKDLRPLFDEFGKIYEFTVLKDKLTGMHKGLYFHFLGHT</sequence>
<dbReference type="PANTHER" id="PTHR10352">
    <property type="entry name" value="EUKARYOTIC TRANSLATION INITIATION FACTOR 3 SUBUNIT G"/>
    <property type="match status" value="1"/>
</dbReference>
<dbReference type="InterPro" id="IPR035979">
    <property type="entry name" value="RBD_domain_sf"/>
</dbReference>
<proteinExistence type="predicted"/>
<feature type="compositionally biased region" description="Low complexity" evidence="3">
    <location>
        <begin position="50"/>
        <end position="72"/>
    </location>
</feature>
<evidence type="ECO:0000259" key="4">
    <source>
        <dbReference type="PROSITE" id="PS50102"/>
    </source>
</evidence>
<feature type="region of interest" description="Disordered" evidence="3">
    <location>
        <begin position="36"/>
        <end position="98"/>
    </location>
</feature>
<dbReference type="AlphaFoldDB" id="A0AAE1PYR2"/>
<dbReference type="EMBL" id="JAWZYT010000984">
    <property type="protein sequence ID" value="KAK4316828.1"/>
    <property type="molecule type" value="Genomic_DNA"/>
</dbReference>
<dbReference type="InterPro" id="IPR000504">
    <property type="entry name" value="RRM_dom"/>
</dbReference>
<dbReference type="Pfam" id="PF00076">
    <property type="entry name" value="RRM_1"/>
    <property type="match status" value="1"/>
</dbReference>
<comment type="caution">
    <text evidence="5">The sequence shown here is derived from an EMBL/GenBank/DDBJ whole genome shotgun (WGS) entry which is preliminary data.</text>
</comment>
<evidence type="ECO:0000256" key="1">
    <source>
        <dbReference type="ARBA" id="ARBA00022884"/>
    </source>
</evidence>
<protein>
    <recommendedName>
        <fullName evidence="4">RRM domain-containing protein</fullName>
    </recommendedName>
</protein>
<dbReference type="InterPro" id="IPR012677">
    <property type="entry name" value="Nucleotide-bd_a/b_plait_sf"/>
</dbReference>
<gene>
    <name evidence="5" type="ORF">Pmani_012081</name>
</gene>
<organism evidence="5 6">
    <name type="scientific">Petrolisthes manimaculis</name>
    <dbReference type="NCBI Taxonomy" id="1843537"/>
    <lineage>
        <taxon>Eukaryota</taxon>
        <taxon>Metazoa</taxon>
        <taxon>Ecdysozoa</taxon>
        <taxon>Arthropoda</taxon>
        <taxon>Crustacea</taxon>
        <taxon>Multicrustacea</taxon>
        <taxon>Malacostraca</taxon>
        <taxon>Eumalacostraca</taxon>
        <taxon>Eucarida</taxon>
        <taxon>Decapoda</taxon>
        <taxon>Pleocyemata</taxon>
        <taxon>Anomura</taxon>
        <taxon>Galatheoidea</taxon>
        <taxon>Porcellanidae</taxon>
        <taxon>Petrolisthes</taxon>
    </lineage>
</organism>